<dbReference type="EMBL" id="BAAARK010000028">
    <property type="protein sequence ID" value="GAA2681909.1"/>
    <property type="molecule type" value="Genomic_DNA"/>
</dbReference>
<evidence type="ECO:0000313" key="3">
    <source>
        <dbReference type="Proteomes" id="UP001500994"/>
    </source>
</evidence>
<evidence type="ECO:0000313" key="2">
    <source>
        <dbReference type="EMBL" id="GAA2681909.1"/>
    </source>
</evidence>
<feature type="region of interest" description="Disordered" evidence="1">
    <location>
        <begin position="1"/>
        <end position="53"/>
    </location>
</feature>
<evidence type="ECO:0000256" key="1">
    <source>
        <dbReference type="SAM" id="MobiDB-lite"/>
    </source>
</evidence>
<organism evidence="2 3">
    <name type="scientific">Streptomyces lunalinharesii</name>
    <dbReference type="NCBI Taxonomy" id="333384"/>
    <lineage>
        <taxon>Bacteria</taxon>
        <taxon>Bacillati</taxon>
        <taxon>Actinomycetota</taxon>
        <taxon>Actinomycetes</taxon>
        <taxon>Kitasatosporales</taxon>
        <taxon>Streptomycetaceae</taxon>
        <taxon>Streptomyces</taxon>
    </lineage>
</organism>
<dbReference type="Proteomes" id="UP001500994">
    <property type="component" value="Unassembled WGS sequence"/>
</dbReference>
<accession>A0ABN3SP52</accession>
<sequence length="53" mass="5793">MGRTGTVRRGANENGTFPSELPPNRRTFPAAPHEEALCTLRTPTDARGRDKAD</sequence>
<keyword evidence="3" id="KW-1185">Reference proteome</keyword>
<gene>
    <name evidence="2" type="ORF">GCM10009864_63220</name>
</gene>
<feature type="compositionally biased region" description="Basic and acidic residues" evidence="1">
    <location>
        <begin position="44"/>
        <end position="53"/>
    </location>
</feature>
<reference evidence="2 3" key="1">
    <citation type="journal article" date="2019" name="Int. J. Syst. Evol. Microbiol.">
        <title>The Global Catalogue of Microorganisms (GCM) 10K type strain sequencing project: providing services to taxonomists for standard genome sequencing and annotation.</title>
        <authorList>
            <consortium name="The Broad Institute Genomics Platform"/>
            <consortium name="The Broad Institute Genome Sequencing Center for Infectious Disease"/>
            <person name="Wu L."/>
            <person name="Ma J."/>
        </authorList>
    </citation>
    <scope>NUCLEOTIDE SEQUENCE [LARGE SCALE GENOMIC DNA]</scope>
    <source>
        <strain evidence="2 3">JCM 16374</strain>
    </source>
</reference>
<comment type="caution">
    <text evidence="2">The sequence shown here is derived from an EMBL/GenBank/DDBJ whole genome shotgun (WGS) entry which is preliminary data.</text>
</comment>
<protein>
    <submittedName>
        <fullName evidence="2">Uncharacterized protein</fullName>
    </submittedName>
</protein>
<proteinExistence type="predicted"/>
<name>A0ABN3SP52_9ACTN</name>